<dbReference type="Proteomes" id="UP000182229">
    <property type="component" value="Unassembled WGS sequence"/>
</dbReference>
<evidence type="ECO:0000313" key="2">
    <source>
        <dbReference type="EMBL" id="OJH36676.1"/>
    </source>
</evidence>
<evidence type="ECO:0000313" key="3">
    <source>
        <dbReference type="Proteomes" id="UP000182229"/>
    </source>
</evidence>
<reference evidence="3" key="1">
    <citation type="submission" date="2016-11" db="EMBL/GenBank/DDBJ databases">
        <authorList>
            <person name="Shukria A."/>
            <person name="Stevens D.C."/>
        </authorList>
    </citation>
    <scope>NUCLEOTIDE SEQUENCE [LARGE SCALE GENOMIC DNA]</scope>
    <source>
        <strain evidence="3">Cbfe23</strain>
    </source>
</reference>
<evidence type="ECO:0000259" key="1">
    <source>
        <dbReference type="PROSITE" id="PS51186"/>
    </source>
</evidence>
<dbReference type="PANTHER" id="PTHR43792">
    <property type="entry name" value="GNAT FAMILY, PUTATIVE (AFU_ORTHOLOGUE AFUA_3G00765)-RELATED-RELATED"/>
    <property type="match status" value="1"/>
</dbReference>
<dbReference type="InterPro" id="IPR000182">
    <property type="entry name" value="GNAT_dom"/>
</dbReference>
<dbReference type="OrthoDB" id="5191051at2"/>
<dbReference type="PROSITE" id="PS51186">
    <property type="entry name" value="GNAT"/>
    <property type="match status" value="1"/>
</dbReference>
<keyword evidence="3" id="KW-1185">Reference proteome</keyword>
<accession>A0A1L9B374</accession>
<sequence>MLVGRNLSIRIATLEDASFLSDWFSNPETLGKFYNVWPSTRVDWERTLSERSGTRERGGIYLVMHPESPSPVGVCGYFNPFTMWELFRGVELWGQLHPQFRARGFGTQGACVMINHLFNALPLERIQATIVVGNEPSCRAVEAIGMRKEGIYRNVSFLHGRYVDMYLYSIVRSDWQSEEVYRQNRPPF</sequence>
<dbReference type="AlphaFoldDB" id="A0A1L9B374"/>
<feature type="domain" description="N-acetyltransferase" evidence="1">
    <location>
        <begin position="7"/>
        <end position="168"/>
    </location>
</feature>
<dbReference type="Pfam" id="PF13302">
    <property type="entry name" value="Acetyltransf_3"/>
    <property type="match status" value="1"/>
</dbReference>
<gene>
    <name evidence="2" type="ORF">BON30_33580</name>
</gene>
<dbReference type="RefSeq" id="WP_071902565.1">
    <property type="nucleotide sequence ID" value="NZ_MPIN01000010.1"/>
</dbReference>
<dbReference type="EMBL" id="MPIN01000010">
    <property type="protein sequence ID" value="OJH36676.1"/>
    <property type="molecule type" value="Genomic_DNA"/>
</dbReference>
<protein>
    <recommendedName>
        <fullName evidence="1">N-acetyltransferase domain-containing protein</fullName>
    </recommendedName>
</protein>
<organism evidence="2 3">
    <name type="scientific">Cystobacter ferrugineus</name>
    <dbReference type="NCBI Taxonomy" id="83449"/>
    <lineage>
        <taxon>Bacteria</taxon>
        <taxon>Pseudomonadati</taxon>
        <taxon>Myxococcota</taxon>
        <taxon>Myxococcia</taxon>
        <taxon>Myxococcales</taxon>
        <taxon>Cystobacterineae</taxon>
        <taxon>Archangiaceae</taxon>
        <taxon>Cystobacter</taxon>
    </lineage>
</organism>
<dbReference type="STRING" id="83449.BON30_33580"/>
<dbReference type="SUPFAM" id="SSF55729">
    <property type="entry name" value="Acyl-CoA N-acyltransferases (Nat)"/>
    <property type="match status" value="1"/>
</dbReference>
<comment type="caution">
    <text evidence="2">The sequence shown here is derived from an EMBL/GenBank/DDBJ whole genome shotgun (WGS) entry which is preliminary data.</text>
</comment>
<dbReference type="InterPro" id="IPR016181">
    <property type="entry name" value="Acyl_CoA_acyltransferase"/>
</dbReference>
<reference evidence="2 3" key="2">
    <citation type="submission" date="2016-12" db="EMBL/GenBank/DDBJ databases">
        <title>Draft Genome Sequence of Cystobacter ferrugineus Strain Cbfe23.</title>
        <authorList>
            <person name="Akbar S."/>
            <person name="Dowd S.E."/>
            <person name="Stevens D.C."/>
        </authorList>
    </citation>
    <scope>NUCLEOTIDE SEQUENCE [LARGE SCALE GENOMIC DNA]</scope>
    <source>
        <strain evidence="2 3">Cbfe23</strain>
    </source>
</reference>
<dbReference type="Gene3D" id="3.40.630.30">
    <property type="match status" value="1"/>
</dbReference>
<proteinExistence type="predicted"/>
<name>A0A1L9B374_9BACT</name>
<dbReference type="GO" id="GO:0016747">
    <property type="term" value="F:acyltransferase activity, transferring groups other than amino-acyl groups"/>
    <property type="evidence" value="ECO:0007669"/>
    <property type="project" value="InterPro"/>
</dbReference>
<dbReference type="InterPro" id="IPR051531">
    <property type="entry name" value="N-acetyltransferase"/>
</dbReference>